<feature type="zinc finger region" description="C3H1-type" evidence="1">
    <location>
        <begin position="440"/>
        <end position="467"/>
    </location>
</feature>
<feature type="region of interest" description="Disordered" evidence="2">
    <location>
        <begin position="564"/>
        <end position="591"/>
    </location>
</feature>
<dbReference type="GO" id="GO:0005634">
    <property type="term" value="C:nucleus"/>
    <property type="evidence" value="ECO:0007669"/>
    <property type="project" value="TreeGrafter"/>
</dbReference>
<feature type="domain" description="C3H1-type" evidence="3">
    <location>
        <begin position="413"/>
        <end position="439"/>
    </location>
</feature>
<evidence type="ECO:0000256" key="2">
    <source>
        <dbReference type="SAM" id="MobiDB-lite"/>
    </source>
</evidence>
<evidence type="ECO:0000256" key="1">
    <source>
        <dbReference type="PROSITE-ProRule" id="PRU00723"/>
    </source>
</evidence>
<dbReference type="PROSITE" id="PS50103">
    <property type="entry name" value="ZF_C3H1"/>
    <property type="match status" value="3"/>
</dbReference>
<feature type="zinc finger region" description="C3H1-type" evidence="1">
    <location>
        <begin position="386"/>
        <end position="412"/>
    </location>
</feature>
<organism evidence="4">
    <name type="scientific">Corethrella appendiculata</name>
    <dbReference type="NCBI Taxonomy" id="1370023"/>
    <lineage>
        <taxon>Eukaryota</taxon>
        <taxon>Metazoa</taxon>
        <taxon>Ecdysozoa</taxon>
        <taxon>Arthropoda</taxon>
        <taxon>Hexapoda</taxon>
        <taxon>Insecta</taxon>
        <taxon>Pterygota</taxon>
        <taxon>Neoptera</taxon>
        <taxon>Endopterygota</taxon>
        <taxon>Diptera</taxon>
        <taxon>Nematocera</taxon>
        <taxon>Culicoidea</taxon>
        <taxon>Chaoboridae</taxon>
        <taxon>Corethrella</taxon>
    </lineage>
</organism>
<dbReference type="SMART" id="SM00356">
    <property type="entry name" value="ZnF_C3H1"/>
    <property type="match status" value="4"/>
</dbReference>
<keyword evidence="1" id="KW-0862">Zinc</keyword>
<proteinExistence type="evidence at transcript level"/>
<dbReference type="GO" id="GO:0008270">
    <property type="term" value="F:zinc ion binding"/>
    <property type="evidence" value="ECO:0007669"/>
    <property type="project" value="UniProtKB-KW"/>
</dbReference>
<keyword evidence="1" id="KW-0479">Metal-binding</keyword>
<dbReference type="Gene3D" id="4.10.1000.10">
    <property type="entry name" value="Zinc finger, CCCH-type"/>
    <property type="match status" value="2"/>
</dbReference>
<sequence>STGKIFINPKFKAHINPNFLTSKQQSPPTVQNIHLNPKFLDIFTKNIEIVDDESPSINLLPHQINDKEKCETKTLKKSEIIKNTKRKLIRKPFEQKSSAGKSTTLSPLIKIGKNKLIRSNAIATVSSSSSTQPQNSLFQPTVRKKYKLVNKPKIYKLDRRRTLSSGSSGGKKKTTSIRKYSIVRSDIKEIFEPKKVVITDRRLLKIGYSPIVSTLKESVITSPLRSSKNKKLVMLNINGVLYKSSKNKLQKSNSLVKSSPSIAVNNLQSNSKERVLIIRGEKFNLDSSGTKLFRITKTQPSSACTINKMKRIDIGGLTYVKSLTDGTFVRTNGHRTRTHLSLAKQKSINVLVANKLQKCNIPCPIYRRLGKCLAFNRGKCPKLHDPKQISICQKFLKGACNTENCSLSHNVSLEKMPTCKFFLLGCCVKADCPYLHKKLSNKEDICLDFLKGFCSLADKCKKRHEFLCPDYEKTGKCDKKKCQYPHRNESKIIIDRNKKELNTAEEPAEITENPTESEPITRYYVDKNLDKNNEEKIKRLHEKVDKMKAKYVQKSNVDNSVIEIIDDSSDEDKIGDDDDDDDNENIPKRPKIGILPAFIPI</sequence>
<keyword evidence="1" id="KW-0863">Zinc-finger</keyword>
<feature type="compositionally biased region" description="Acidic residues" evidence="2">
    <location>
        <begin position="564"/>
        <end position="584"/>
    </location>
</feature>
<dbReference type="EMBL" id="GANO01004434">
    <property type="protein sequence ID" value="JAB55437.1"/>
    <property type="molecule type" value="mRNA"/>
</dbReference>
<dbReference type="PANTHER" id="PTHR46156">
    <property type="entry name" value="CCCH ZINGC FINGER"/>
    <property type="match status" value="1"/>
</dbReference>
<feature type="domain" description="C3H1-type" evidence="3">
    <location>
        <begin position="440"/>
        <end position="467"/>
    </location>
</feature>
<feature type="non-terminal residue" evidence="4">
    <location>
        <position position="1"/>
    </location>
</feature>
<feature type="zinc finger region" description="C3H1-type" evidence="1">
    <location>
        <begin position="413"/>
        <end position="439"/>
    </location>
</feature>
<protein>
    <recommendedName>
        <fullName evidence="3">C3H1-type domain-containing protein</fullName>
    </recommendedName>
</protein>
<name>U5ETC9_9DIPT</name>
<feature type="domain" description="C3H1-type" evidence="3">
    <location>
        <begin position="386"/>
        <end position="412"/>
    </location>
</feature>
<evidence type="ECO:0000259" key="3">
    <source>
        <dbReference type="PROSITE" id="PS50103"/>
    </source>
</evidence>
<reference evidence="4" key="1">
    <citation type="journal article" date="2014" name="Insect Biochem. Mol. Biol.">
        <title>An insight into the sialome of the frog biting fly, Corethrella appendiculata.</title>
        <authorList>
            <person name="Ribeiro J.M.C."/>
            <person name="Chagas A.C."/>
            <person name="Pham V.M."/>
            <person name="Lounibos L.P."/>
            <person name="Calvo E."/>
        </authorList>
    </citation>
    <scope>NUCLEOTIDE SEQUENCE</scope>
    <source>
        <tissue evidence="4">Salivary glands</tissue>
    </source>
</reference>
<evidence type="ECO:0000313" key="4">
    <source>
        <dbReference type="EMBL" id="JAB55437.1"/>
    </source>
</evidence>
<dbReference type="PANTHER" id="PTHR46156:SF1">
    <property type="entry name" value="ZINC FINGER CCCH DOMAIN-CONTAINING PROTEIN 3"/>
    <property type="match status" value="1"/>
</dbReference>
<accession>U5ETC9</accession>
<dbReference type="InterPro" id="IPR000571">
    <property type="entry name" value="Znf_CCCH"/>
</dbReference>
<dbReference type="AlphaFoldDB" id="U5ETC9"/>